<comment type="caution">
    <text evidence="1">The sequence shown here is derived from an EMBL/GenBank/DDBJ whole genome shotgun (WGS) entry which is preliminary data.</text>
</comment>
<proteinExistence type="predicted"/>
<keyword evidence="2" id="KW-1185">Reference proteome</keyword>
<gene>
    <name evidence="1" type="ORF">ACFPZP_06805</name>
</gene>
<dbReference type="EMBL" id="JBHSRG010000004">
    <property type="protein sequence ID" value="MFC6120772.1"/>
    <property type="molecule type" value="Genomic_DNA"/>
</dbReference>
<evidence type="ECO:0008006" key="3">
    <source>
        <dbReference type="Google" id="ProtNLM"/>
    </source>
</evidence>
<protein>
    <recommendedName>
        <fullName evidence="3">Lipoprotein</fullName>
    </recommendedName>
</protein>
<accession>A0ABW1PW09</accession>
<reference evidence="2" key="1">
    <citation type="journal article" date="2019" name="Int. J. Syst. Evol. Microbiol.">
        <title>The Global Catalogue of Microorganisms (GCM) 10K type strain sequencing project: providing services to taxonomists for standard genome sequencing and annotation.</title>
        <authorList>
            <consortium name="The Broad Institute Genomics Platform"/>
            <consortium name="The Broad Institute Genome Sequencing Center for Infectious Disease"/>
            <person name="Wu L."/>
            <person name="Ma J."/>
        </authorList>
    </citation>
    <scope>NUCLEOTIDE SEQUENCE [LARGE SCALE GENOMIC DNA]</scope>
    <source>
        <strain evidence="2">JCM30009</strain>
    </source>
</reference>
<name>A0ABW1PW09_9ENTR</name>
<evidence type="ECO:0000313" key="1">
    <source>
        <dbReference type="EMBL" id="MFC6120772.1"/>
    </source>
</evidence>
<evidence type="ECO:0000313" key="2">
    <source>
        <dbReference type="Proteomes" id="UP001596169"/>
    </source>
</evidence>
<dbReference type="RefSeq" id="WP_108701386.1">
    <property type="nucleotide sequence ID" value="NZ_JBHSRG010000004.1"/>
</dbReference>
<dbReference type="PROSITE" id="PS51257">
    <property type="entry name" value="PROKAR_LIPOPROTEIN"/>
    <property type="match status" value="1"/>
</dbReference>
<sequence>MRLNIVLLVTLSLVGCAKSEMPVQCKGYATFQPVPNDENVKPKTASIKLDKLRQNANGTWDFHRINGKGMTSQSAWMKPTEYDRIECTQGPVEQLMSLKNRKGQPVTML</sequence>
<organism evidence="1 2">
    <name type="scientific">Citrobacter bitternis</name>
    <dbReference type="NCBI Taxonomy" id="1585982"/>
    <lineage>
        <taxon>Bacteria</taxon>
        <taxon>Pseudomonadati</taxon>
        <taxon>Pseudomonadota</taxon>
        <taxon>Gammaproteobacteria</taxon>
        <taxon>Enterobacterales</taxon>
        <taxon>Enterobacteriaceae</taxon>
        <taxon>Citrobacter</taxon>
    </lineage>
</organism>
<dbReference type="Proteomes" id="UP001596169">
    <property type="component" value="Unassembled WGS sequence"/>
</dbReference>